<evidence type="ECO:0000313" key="2">
    <source>
        <dbReference type="EMBL" id="SEJ02414.1"/>
    </source>
</evidence>
<dbReference type="EMBL" id="FNYA01000005">
    <property type="protein sequence ID" value="SEJ02414.1"/>
    <property type="molecule type" value="Genomic_DNA"/>
</dbReference>
<proteinExistence type="predicted"/>
<keyword evidence="1" id="KW-1133">Transmembrane helix</keyword>
<accession>A0A1H6VHG1</accession>
<keyword evidence="1" id="KW-0472">Membrane</keyword>
<evidence type="ECO:0000256" key="1">
    <source>
        <dbReference type="SAM" id="Phobius"/>
    </source>
</evidence>
<gene>
    <name evidence="2" type="ORF">SAMN05660918_2189</name>
</gene>
<dbReference type="STRING" id="402734.SAMN05660918_2189"/>
<dbReference type="AlphaFoldDB" id="A0A1H6VHG1"/>
<evidence type="ECO:0000313" key="3">
    <source>
        <dbReference type="Proteomes" id="UP000199702"/>
    </source>
</evidence>
<organism evidence="2 3">
    <name type="scientific">Flavobacterium terrigena</name>
    <dbReference type="NCBI Taxonomy" id="402734"/>
    <lineage>
        <taxon>Bacteria</taxon>
        <taxon>Pseudomonadati</taxon>
        <taxon>Bacteroidota</taxon>
        <taxon>Flavobacteriia</taxon>
        <taxon>Flavobacteriales</taxon>
        <taxon>Flavobacteriaceae</taxon>
        <taxon>Flavobacterium</taxon>
    </lineage>
</organism>
<feature type="transmembrane region" description="Helical" evidence="1">
    <location>
        <begin position="27"/>
        <end position="58"/>
    </location>
</feature>
<dbReference type="OrthoDB" id="9989855at2"/>
<keyword evidence="1" id="KW-0812">Transmembrane</keyword>
<dbReference type="Proteomes" id="UP000199702">
    <property type="component" value="Unassembled WGS sequence"/>
</dbReference>
<sequence length="129" mass="15477">MLILFYQIGIFLAIQIAAFFGKNSRNVAVTLIVIFSILQIFTYWLLIFQFVTIFIAFIKSEQWFFNEKLSPTEEKRRQVYRDFGVEYKKGDSTTMKVECEPERIERLEKSRKFVEDAERRSELDRINKL</sequence>
<keyword evidence="3" id="KW-1185">Reference proteome</keyword>
<reference evidence="3" key="1">
    <citation type="submission" date="2016-10" db="EMBL/GenBank/DDBJ databases">
        <authorList>
            <person name="Varghese N."/>
            <person name="Submissions S."/>
        </authorList>
    </citation>
    <scope>NUCLEOTIDE SEQUENCE [LARGE SCALE GENOMIC DNA]</scope>
    <source>
        <strain evidence="3">DSM 17934</strain>
    </source>
</reference>
<dbReference type="RefSeq" id="WP_091313051.1">
    <property type="nucleotide sequence ID" value="NZ_CBCSJU010000006.1"/>
</dbReference>
<protein>
    <submittedName>
        <fullName evidence="2">Uncharacterized protein</fullName>
    </submittedName>
</protein>
<name>A0A1H6VHG1_9FLAO</name>